<dbReference type="GO" id="GO:0005634">
    <property type="term" value="C:nucleus"/>
    <property type="evidence" value="ECO:0007669"/>
    <property type="project" value="TreeGrafter"/>
</dbReference>
<keyword evidence="3" id="KW-0963">Cytoplasm</keyword>
<evidence type="ECO:0000256" key="8">
    <source>
        <dbReference type="ARBA" id="ARBA00075398"/>
    </source>
</evidence>
<dbReference type="GO" id="GO:0005737">
    <property type="term" value="C:cytoplasm"/>
    <property type="evidence" value="ECO:0007669"/>
    <property type="project" value="UniProtKB-SubCell"/>
</dbReference>
<dbReference type="Gene3D" id="3.30.40.10">
    <property type="entry name" value="Zinc/RING finger domain, C3HC4 (zinc finger)"/>
    <property type="match status" value="1"/>
</dbReference>
<dbReference type="EMBL" id="MU005994">
    <property type="protein sequence ID" value="KAF2859310.1"/>
    <property type="molecule type" value="Genomic_DNA"/>
</dbReference>
<dbReference type="PROSITE" id="PS50897">
    <property type="entry name" value="CTLH"/>
    <property type="match status" value="1"/>
</dbReference>
<evidence type="ECO:0000256" key="7">
    <source>
        <dbReference type="ARBA" id="ARBA00061136"/>
    </source>
</evidence>
<dbReference type="SUPFAM" id="SSF57850">
    <property type="entry name" value="RING/U-box"/>
    <property type="match status" value="1"/>
</dbReference>
<keyword evidence="14" id="KW-1185">Reference proteome</keyword>
<dbReference type="CDD" id="cd16652">
    <property type="entry name" value="dRING_Rmd5p-like"/>
    <property type="match status" value="1"/>
</dbReference>
<evidence type="ECO:0000313" key="13">
    <source>
        <dbReference type="EMBL" id="KAF2859310.1"/>
    </source>
</evidence>
<dbReference type="SMART" id="SM00668">
    <property type="entry name" value="CTLH"/>
    <property type="match status" value="1"/>
</dbReference>
<dbReference type="InterPro" id="IPR006594">
    <property type="entry name" value="LisH"/>
</dbReference>
<evidence type="ECO:0000259" key="11">
    <source>
        <dbReference type="PROSITE" id="PS50897"/>
    </source>
</evidence>
<reference evidence="13" key="1">
    <citation type="journal article" date="2020" name="Stud. Mycol.">
        <title>101 Dothideomycetes genomes: a test case for predicting lifestyles and emergence of pathogens.</title>
        <authorList>
            <person name="Haridas S."/>
            <person name="Albert R."/>
            <person name="Binder M."/>
            <person name="Bloem J."/>
            <person name="Labutti K."/>
            <person name="Salamov A."/>
            <person name="Andreopoulos B."/>
            <person name="Baker S."/>
            <person name="Barry K."/>
            <person name="Bills G."/>
            <person name="Bluhm B."/>
            <person name="Cannon C."/>
            <person name="Castanera R."/>
            <person name="Culley D."/>
            <person name="Daum C."/>
            <person name="Ezra D."/>
            <person name="Gonzalez J."/>
            <person name="Henrissat B."/>
            <person name="Kuo A."/>
            <person name="Liang C."/>
            <person name="Lipzen A."/>
            <person name="Lutzoni F."/>
            <person name="Magnuson J."/>
            <person name="Mondo S."/>
            <person name="Nolan M."/>
            <person name="Ohm R."/>
            <person name="Pangilinan J."/>
            <person name="Park H.-J."/>
            <person name="Ramirez L."/>
            <person name="Alfaro M."/>
            <person name="Sun H."/>
            <person name="Tritt A."/>
            <person name="Yoshinaga Y."/>
            <person name="Zwiers L.-H."/>
            <person name="Turgeon B."/>
            <person name="Goodwin S."/>
            <person name="Spatafora J."/>
            <person name="Crous P."/>
            <person name="Grigoriev I."/>
        </authorList>
    </citation>
    <scope>NUCLEOTIDE SEQUENCE</scope>
    <source>
        <strain evidence="13">CBS 480.64</strain>
    </source>
</reference>
<evidence type="ECO:0000256" key="2">
    <source>
        <dbReference type="ARBA" id="ARBA00004496"/>
    </source>
</evidence>
<evidence type="ECO:0000256" key="3">
    <source>
        <dbReference type="ARBA" id="ARBA00022490"/>
    </source>
</evidence>
<dbReference type="Pfam" id="PF10607">
    <property type="entry name" value="CTLH"/>
    <property type="match status" value="1"/>
</dbReference>
<dbReference type="GO" id="GO:0034657">
    <property type="term" value="C:GID complex"/>
    <property type="evidence" value="ECO:0007669"/>
    <property type="project" value="TreeGrafter"/>
</dbReference>
<accession>A0A6A7BVR9</accession>
<keyword evidence="4" id="KW-0479">Metal-binding</keyword>
<dbReference type="InterPro" id="IPR044063">
    <property type="entry name" value="ZF_RING_GID"/>
</dbReference>
<comment type="similarity">
    <text evidence="7">Belongs to the RMD5/GID2 family.</text>
</comment>
<proteinExistence type="inferred from homology"/>
<dbReference type="InterPro" id="IPR045098">
    <property type="entry name" value="Fyv10_fam"/>
</dbReference>
<dbReference type="FunFam" id="3.30.40.10:FF:000143">
    <property type="entry name" value="Regulator of gluconeogenesis Rmd5"/>
    <property type="match status" value="1"/>
</dbReference>
<evidence type="ECO:0000256" key="5">
    <source>
        <dbReference type="ARBA" id="ARBA00022771"/>
    </source>
</evidence>
<name>A0A6A7BVR9_9PEZI</name>
<dbReference type="PANTHER" id="PTHR12170">
    <property type="entry name" value="MACROPHAGE ERYTHROBLAST ATTACHER-RELATED"/>
    <property type="match status" value="1"/>
</dbReference>
<dbReference type="OrthoDB" id="1933281at2759"/>
<dbReference type="GO" id="GO:0008270">
    <property type="term" value="F:zinc ion binding"/>
    <property type="evidence" value="ECO:0007669"/>
    <property type="project" value="UniProtKB-KW"/>
</dbReference>
<keyword evidence="6" id="KW-0862">Zinc</keyword>
<evidence type="ECO:0000259" key="12">
    <source>
        <dbReference type="PROSITE" id="PS51867"/>
    </source>
</evidence>
<dbReference type="InterPro" id="IPR013083">
    <property type="entry name" value="Znf_RING/FYVE/PHD"/>
</dbReference>
<dbReference type="InterPro" id="IPR037683">
    <property type="entry name" value="Rmd5_dRing"/>
</dbReference>
<dbReference type="Proteomes" id="UP000799421">
    <property type="component" value="Unassembled WGS sequence"/>
</dbReference>
<dbReference type="PROSITE" id="PS50896">
    <property type="entry name" value="LISH"/>
    <property type="match status" value="1"/>
</dbReference>
<evidence type="ECO:0000256" key="1">
    <source>
        <dbReference type="ARBA" id="ARBA00002343"/>
    </source>
</evidence>
<dbReference type="Pfam" id="PF13445">
    <property type="entry name" value="zf-RING_UBOX"/>
    <property type="match status" value="1"/>
</dbReference>
<evidence type="ECO:0000256" key="4">
    <source>
        <dbReference type="ARBA" id="ARBA00022723"/>
    </source>
</evidence>
<organism evidence="13 14">
    <name type="scientific">Piedraia hortae CBS 480.64</name>
    <dbReference type="NCBI Taxonomy" id="1314780"/>
    <lineage>
        <taxon>Eukaryota</taxon>
        <taxon>Fungi</taxon>
        <taxon>Dikarya</taxon>
        <taxon>Ascomycota</taxon>
        <taxon>Pezizomycotina</taxon>
        <taxon>Dothideomycetes</taxon>
        <taxon>Dothideomycetidae</taxon>
        <taxon>Capnodiales</taxon>
        <taxon>Piedraiaceae</taxon>
        <taxon>Piedraia</taxon>
    </lineage>
</organism>
<keyword evidence="5 10" id="KW-0863">Zinc-finger</keyword>
<comment type="function">
    <text evidence="1">Involved in the proteasome-dependent degradation of fructose-1,6-bisphosphatase.</text>
</comment>
<evidence type="ECO:0000256" key="10">
    <source>
        <dbReference type="PROSITE-ProRule" id="PRU01215"/>
    </source>
</evidence>
<dbReference type="GO" id="GO:0061630">
    <property type="term" value="F:ubiquitin protein ligase activity"/>
    <property type="evidence" value="ECO:0007669"/>
    <property type="project" value="InterPro"/>
</dbReference>
<dbReference type="PANTHER" id="PTHR12170:SF3">
    <property type="entry name" value="GH10162P"/>
    <property type="match status" value="1"/>
</dbReference>
<feature type="zinc finger region" description="RING-Gid-type" evidence="10">
    <location>
        <begin position="355"/>
        <end position="397"/>
    </location>
</feature>
<dbReference type="InterPro" id="IPR006595">
    <property type="entry name" value="CTLH_C"/>
</dbReference>
<dbReference type="InterPro" id="IPR024964">
    <property type="entry name" value="CTLH/CRA"/>
</dbReference>
<sequence>MDALLSAHEQVSANGLERGVDILDNLISLLESQKAQLLSQPATITVPKSMIQDPFNDALTSLNEELLKKNKALNAYGKALKDKSPNAASHPQTPYLPSPTDYQHCLIDRSIAVHLLREGKFDVAETFMAEAEDSLAAKRLSNYGEDVPMTDINALNDMWAAELFPTGTTSNLTSKFKEMYSIISALEKQDLVPAMSWAAAHSEILNLRKSDLQFHLVQLQFVKHYATGDAKFALEYARFAFPSFAGRYHEEVAALLGSLAFINSRPPAYLQNVLESVTYPSVVENFVTEFCASLNLPPSSPLYPTVAAGSLALPVLQKLASKMNQARSQWSTEDELPVETPMPDEKFRFHSIFVCPISKQQSTDKNPPTLLKCGHVLAQESVHQLSRNRASAKCPYCSADLGINDTRRVYIVD</sequence>
<gene>
    <name evidence="13" type="ORF">K470DRAFT_219399</name>
</gene>
<evidence type="ECO:0000256" key="6">
    <source>
        <dbReference type="ARBA" id="ARBA00022833"/>
    </source>
</evidence>
<dbReference type="InterPro" id="IPR027370">
    <property type="entry name" value="Znf-RING_euk"/>
</dbReference>
<feature type="domain" description="CTLH" evidence="11">
    <location>
        <begin position="175"/>
        <end position="232"/>
    </location>
</feature>
<dbReference type="GO" id="GO:0043161">
    <property type="term" value="P:proteasome-mediated ubiquitin-dependent protein catabolic process"/>
    <property type="evidence" value="ECO:0007669"/>
    <property type="project" value="InterPro"/>
</dbReference>
<evidence type="ECO:0000256" key="9">
    <source>
        <dbReference type="ARBA" id="ARBA00080744"/>
    </source>
</evidence>
<dbReference type="PROSITE" id="PS51867">
    <property type="entry name" value="ZF_RING_GID"/>
    <property type="match status" value="1"/>
</dbReference>
<dbReference type="AlphaFoldDB" id="A0A6A7BVR9"/>
<evidence type="ECO:0000313" key="14">
    <source>
        <dbReference type="Proteomes" id="UP000799421"/>
    </source>
</evidence>
<protein>
    <recommendedName>
        <fullName evidence="9">GID complex catalytic subunit 2</fullName>
    </recommendedName>
    <alternativeName>
        <fullName evidence="8">Glucose-induced degradation protein 2</fullName>
    </alternativeName>
</protein>
<comment type="subcellular location">
    <subcellularLocation>
        <location evidence="2">Cytoplasm</location>
    </subcellularLocation>
</comment>
<feature type="domain" description="RING-Gid-type" evidence="12">
    <location>
        <begin position="355"/>
        <end position="397"/>
    </location>
</feature>